<sequence length="441" mass="49533">MVHQTALSRYGGWLPKSRKIHKAFIDEQVKRAKLRPVRNVEELEPSVAAFKNAIDSDPVMKSLMTKIFEQVSPENLIPDFDSLVTMMNNVIGEAPKFQILPGLESEPIGVPMYLLFDLLSNTGAAYDLFRMPAFNIALKNVLDAWGEYLTTDASNSTLTDKPEGWFGKIALKSLEDGRGDFNSTYITPDPEAVNRGYQSWDEFFTRKLQPNVRPIDDPLNNCLIHSACESTPYRIPSPSESVKAHDQFWLKGQPYSLWDMFNFGPGHNDERQFYVEKFVGGKVYQAFLSPQDYHRWHSPVNGTIVKTFTLPGTYYAVLPDNGAEPDDPSLEERDPHGALIRSQAWLTMNAARAIIFIEADNPDIGLLCFIGVGMAEVSTCDVTVKDQQQVKIGDELGMFHFGGSSHALIFGPHVNITFFDDVVIDQHLWVNSIIAGVEPRK</sequence>
<dbReference type="OrthoDB" id="5973539at2759"/>
<accession>A0A8H7XS55</accession>
<dbReference type="GO" id="GO:0004609">
    <property type="term" value="F:phosphatidylserine decarboxylase activity"/>
    <property type="evidence" value="ECO:0007669"/>
    <property type="project" value="InterPro"/>
</dbReference>
<dbReference type="Pfam" id="PF02666">
    <property type="entry name" value="PS_Dcarbxylase"/>
    <property type="match status" value="1"/>
</dbReference>
<evidence type="ECO:0000256" key="2">
    <source>
        <dbReference type="ARBA" id="ARBA00023239"/>
    </source>
</evidence>
<evidence type="ECO:0000256" key="1">
    <source>
        <dbReference type="ARBA" id="ARBA00022793"/>
    </source>
</evidence>
<dbReference type="SMR" id="A0A8H7XS55"/>
<dbReference type="GO" id="GO:0006646">
    <property type="term" value="P:phosphatidylethanolamine biosynthetic process"/>
    <property type="evidence" value="ECO:0007669"/>
    <property type="project" value="TreeGrafter"/>
</dbReference>
<dbReference type="Pfam" id="PF12588">
    <property type="entry name" value="PSDC"/>
    <property type="match status" value="1"/>
</dbReference>
<evidence type="ECO:0000313" key="4">
    <source>
        <dbReference type="EMBL" id="KAG5164743.1"/>
    </source>
</evidence>
<feature type="domain" description="L-tryptophan decarboxylase PsiD-like" evidence="3">
    <location>
        <begin position="45"/>
        <end position="173"/>
    </location>
</feature>
<dbReference type="GO" id="GO:0005739">
    <property type="term" value="C:mitochondrion"/>
    <property type="evidence" value="ECO:0007669"/>
    <property type="project" value="TreeGrafter"/>
</dbReference>
<reference evidence="4" key="1">
    <citation type="submission" date="2021-02" db="EMBL/GenBank/DDBJ databases">
        <title>Psilocybe cubensis genome.</title>
        <authorList>
            <person name="Mckernan K.J."/>
            <person name="Crawford S."/>
            <person name="Trippe A."/>
            <person name="Kane L.T."/>
            <person name="Mclaughlin S."/>
        </authorList>
    </citation>
    <scope>NUCLEOTIDE SEQUENCE [LARGE SCALE GENOMIC DNA]</scope>
    <source>
        <strain evidence="4">MGC-MH-2018</strain>
    </source>
</reference>
<gene>
    <name evidence="4" type="ORF">JR316_010384</name>
</gene>
<protein>
    <recommendedName>
        <fullName evidence="3">L-tryptophan decarboxylase PsiD-like domain-containing protein</fullName>
    </recommendedName>
</protein>
<dbReference type="PANTHER" id="PTHR10067:SF9">
    <property type="entry name" value="PHOSPHATIDYLSERINE DECARBOXYLASE FAMILY PROTEIN (AFU_ORTHOLOGUE AFUA_7G01730)"/>
    <property type="match status" value="1"/>
</dbReference>
<keyword evidence="2" id="KW-0456">Lyase</keyword>
<dbReference type="EMBL" id="JAFIQS010000011">
    <property type="protein sequence ID" value="KAG5164743.1"/>
    <property type="molecule type" value="Genomic_DNA"/>
</dbReference>
<dbReference type="AlphaFoldDB" id="A0A8H7XS55"/>
<keyword evidence="1" id="KW-0210">Decarboxylase</keyword>
<comment type="caution">
    <text evidence="4">The sequence shown here is derived from an EMBL/GenBank/DDBJ whole genome shotgun (WGS) entry which is preliminary data.</text>
</comment>
<dbReference type="InterPro" id="IPR022237">
    <property type="entry name" value="PsiD-like"/>
</dbReference>
<proteinExistence type="predicted"/>
<dbReference type="PANTHER" id="PTHR10067">
    <property type="entry name" value="PHOSPHATIDYLSERINE DECARBOXYLASE"/>
    <property type="match status" value="1"/>
</dbReference>
<name>A0A8H7XS55_PSICU</name>
<dbReference type="InterPro" id="IPR003817">
    <property type="entry name" value="PS_Dcarbxylase"/>
</dbReference>
<evidence type="ECO:0000259" key="3">
    <source>
        <dbReference type="Pfam" id="PF12588"/>
    </source>
</evidence>
<organism evidence="4">
    <name type="scientific">Psilocybe cubensis</name>
    <name type="common">Psychedelic mushroom</name>
    <name type="synonym">Stropharia cubensis</name>
    <dbReference type="NCBI Taxonomy" id="181762"/>
    <lineage>
        <taxon>Eukaryota</taxon>
        <taxon>Fungi</taxon>
        <taxon>Dikarya</taxon>
        <taxon>Basidiomycota</taxon>
        <taxon>Agaricomycotina</taxon>
        <taxon>Agaricomycetes</taxon>
        <taxon>Agaricomycetidae</taxon>
        <taxon>Agaricales</taxon>
        <taxon>Agaricineae</taxon>
        <taxon>Strophariaceae</taxon>
        <taxon>Psilocybe</taxon>
    </lineage>
</organism>